<dbReference type="Proteomes" id="UP001596483">
    <property type="component" value="Unassembled WGS sequence"/>
</dbReference>
<dbReference type="SMART" id="SM00382">
    <property type="entry name" value="AAA"/>
    <property type="match status" value="1"/>
</dbReference>
<dbReference type="PANTHER" id="PTHR32071">
    <property type="entry name" value="TRANSCRIPTIONAL REGULATORY PROTEIN"/>
    <property type="match status" value="1"/>
</dbReference>
<dbReference type="NCBIfam" id="TIGR00229">
    <property type="entry name" value="sensory_box"/>
    <property type="match status" value="1"/>
</dbReference>
<dbReference type="InterPro" id="IPR058031">
    <property type="entry name" value="AAA_lid_NorR"/>
</dbReference>
<feature type="domain" description="Sigma-54 factor interaction" evidence="6">
    <location>
        <begin position="147"/>
        <end position="377"/>
    </location>
</feature>
<dbReference type="SUPFAM" id="SSF46689">
    <property type="entry name" value="Homeodomain-like"/>
    <property type="match status" value="1"/>
</dbReference>
<accession>A0ABW2NIH8</accession>
<dbReference type="InterPro" id="IPR025944">
    <property type="entry name" value="Sigma_54_int_dom_CS"/>
</dbReference>
<dbReference type="InterPro" id="IPR009057">
    <property type="entry name" value="Homeodomain-like_sf"/>
</dbReference>
<dbReference type="PROSITE" id="PS00675">
    <property type="entry name" value="SIGMA54_INTERACT_1"/>
    <property type="match status" value="1"/>
</dbReference>
<evidence type="ECO:0000256" key="3">
    <source>
        <dbReference type="ARBA" id="ARBA00023015"/>
    </source>
</evidence>
<sequence length="453" mass="51073">MPDQHHLFYLQTILETSNDAISIINSDGVVEFWNEHAENLYGIPSEKILGKKMNEFFKKEDLKILEILKTKEYVLNIYHQPRPDKHIKISASPILDDEGNLLGALSIDQDISNIVELNEKLTLTTSELQKIKHQYNEQNLNEPLSTVKGSSAALQTVKNLALKVAKTDATILIQGESGVGKELFAQGIHEASSRKDKPFIAVNCGAIPEALFESEFFGYEKGAFTGADKNGKAGKVEMASGGTLFLDEVGTLPLEMQVKLLRILQEREVYRIGGHSPIKVDIRIVAATNSDLEEMVRLGKFREDLYYRLNVVTLDIPPLRERAEDIPALMEAFIREFGYQYDKEPPELTEGALAACHHYEWPGNIRELRNMAERIVIMIDTPTIGLSDLQLIMPHLVEEKKQPRLSLEKDQLEKNRITEALRETYGNKTAAAKKLGISRVSLYKKIKQYGIDA</sequence>
<name>A0ABW2NIH8_9BACL</name>
<dbReference type="PANTHER" id="PTHR32071:SF57">
    <property type="entry name" value="C4-DICARBOXYLATE TRANSPORT TRANSCRIPTIONAL REGULATORY PROTEIN DCTD"/>
    <property type="match status" value="1"/>
</dbReference>
<dbReference type="CDD" id="cd00130">
    <property type="entry name" value="PAS"/>
    <property type="match status" value="1"/>
</dbReference>
<dbReference type="PROSITE" id="PS00676">
    <property type="entry name" value="SIGMA54_INTERACT_2"/>
    <property type="match status" value="1"/>
</dbReference>
<keyword evidence="9" id="KW-1185">Reference proteome</keyword>
<dbReference type="SMART" id="SM00091">
    <property type="entry name" value="PAS"/>
    <property type="match status" value="1"/>
</dbReference>
<dbReference type="CDD" id="cd00009">
    <property type="entry name" value="AAA"/>
    <property type="match status" value="1"/>
</dbReference>
<feature type="domain" description="PAS" evidence="7">
    <location>
        <begin position="10"/>
        <end position="61"/>
    </location>
</feature>
<dbReference type="PRINTS" id="PR01590">
    <property type="entry name" value="HTHFIS"/>
</dbReference>
<dbReference type="SUPFAM" id="SSF55785">
    <property type="entry name" value="PYP-like sensor domain (PAS domain)"/>
    <property type="match status" value="1"/>
</dbReference>
<dbReference type="InterPro" id="IPR025662">
    <property type="entry name" value="Sigma_54_int_dom_ATP-bd_1"/>
</dbReference>
<keyword evidence="3" id="KW-0805">Transcription regulation</keyword>
<dbReference type="Pfam" id="PF13426">
    <property type="entry name" value="PAS_9"/>
    <property type="match status" value="1"/>
</dbReference>
<gene>
    <name evidence="8" type="ORF">ACFQQH_08605</name>
</gene>
<keyword evidence="5" id="KW-0804">Transcription</keyword>
<dbReference type="Pfam" id="PF25601">
    <property type="entry name" value="AAA_lid_14"/>
    <property type="match status" value="1"/>
</dbReference>
<comment type="caution">
    <text evidence="8">The sequence shown here is derived from an EMBL/GenBank/DDBJ whole genome shotgun (WGS) entry which is preliminary data.</text>
</comment>
<evidence type="ECO:0000259" key="6">
    <source>
        <dbReference type="PROSITE" id="PS50045"/>
    </source>
</evidence>
<organism evidence="8 9">
    <name type="scientific">Bhargavaea changchunensis</name>
    <dbReference type="NCBI Taxonomy" id="2134037"/>
    <lineage>
        <taxon>Bacteria</taxon>
        <taxon>Bacillati</taxon>
        <taxon>Bacillota</taxon>
        <taxon>Bacilli</taxon>
        <taxon>Bacillales</taxon>
        <taxon>Caryophanaceae</taxon>
        <taxon>Bhargavaea</taxon>
    </lineage>
</organism>
<proteinExistence type="predicted"/>
<keyword evidence="1" id="KW-0547">Nucleotide-binding</keyword>
<dbReference type="InterPro" id="IPR003593">
    <property type="entry name" value="AAA+_ATPase"/>
</dbReference>
<dbReference type="PROSITE" id="PS00688">
    <property type="entry name" value="SIGMA54_INTERACT_3"/>
    <property type="match status" value="1"/>
</dbReference>
<dbReference type="Pfam" id="PF02954">
    <property type="entry name" value="HTH_8"/>
    <property type="match status" value="1"/>
</dbReference>
<dbReference type="Pfam" id="PF00158">
    <property type="entry name" value="Sigma54_activat"/>
    <property type="match status" value="1"/>
</dbReference>
<dbReference type="SUPFAM" id="SSF52540">
    <property type="entry name" value="P-loop containing nucleoside triphosphate hydrolases"/>
    <property type="match status" value="1"/>
</dbReference>
<evidence type="ECO:0000256" key="5">
    <source>
        <dbReference type="ARBA" id="ARBA00023163"/>
    </source>
</evidence>
<evidence type="ECO:0000313" key="8">
    <source>
        <dbReference type="EMBL" id="MFC7365173.1"/>
    </source>
</evidence>
<protein>
    <submittedName>
        <fullName evidence="8">Sigma-54 interaction domain-containing protein</fullName>
    </submittedName>
</protein>
<dbReference type="Gene3D" id="3.30.450.20">
    <property type="entry name" value="PAS domain"/>
    <property type="match status" value="1"/>
</dbReference>
<evidence type="ECO:0000256" key="1">
    <source>
        <dbReference type="ARBA" id="ARBA00022741"/>
    </source>
</evidence>
<dbReference type="Gene3D" id="1.10.10.60">
    <property type="entry name" value="Homeodomain-like"/>
    <property type="match status" value="1"/>
</dbReference>
<evidence type="ECO:0000313" key="9">
    <source>
        <dbReference type="Proteomes" id="UP001596483"/>
    </source>
</evidence>
<dbReference type="PROSITE" id="PS50045">
    <property type="entry name" value="SIGMA54_INTERACT_4"/>
    <property type="match status" value="1"/>
</dbReference>
<evidence type="ECO:0000259" key="7">
    <source>
        <dbReference type="PROSITE" id="PS50112"/>
    </source>
</evidence>
<keyword evidence="2" id="KW-0067">ATP-binding</keyword>
<dbReference type="InterPro" id="IPR027417">
    <property type="entry name" value="P-loop_NTPase"/>
</dbReference>
<dbReference type="InterPro" id="IPR002197">
    <property type="entry name" value="HTH_Fis"/>
</dbReference>
<keyword evidence="4" id="KW-0238">DNA-binding</keyword>
<evidence type="ECO:0000256" key="2">
    <source>
        <dbReference type="ARBA" id="ARBA00022840"/>
    </source>
</evidence>
<dbReference type="Gene3D" id="1.10.8.60">
    <property type="match status" value="1"/>
</dbReference>
<dbReference type="Gene3D" id="3.40.50.300">
    <property type="entry name" value="P-loop containing nucleotide triphosphate hydrolases"/>
    <property type="match status" value="1"/>
</dbReference>
<reference evidence="9" key="1">
    <citation type="journal article" date="2019" name="Int. J. Syst. Evol. Microbiol.">
        <title>The Global Catalogue of Microorganisms (GCM) 10K type strain sequencing project: providing services to taxonomists for standard genome sequencing and annotation.</title>
        <authorList>
            <consortium name="The Broad Institute Genomics Platform"/>
            <consortium name="The Broad Institute Genome Sequencing Center for Infectious Disease"/>
            <person name="Wu L."/>
            <person name="Ma J."/>
        </authorList>
    </citation>
    <scope>NUCLEOTIDE SEQUENCE [LARGE SCALE GENOMIC DNA]</scope>
    <source>
        <strain evidence="9">JCM 4738</strain>
    </source>
</reference>
<dbReference type="EMBL" id="JBHTCT010000025">
    <property type="protein sequence ID" value="MFC7365173.1"/>
    <property type="molecule type" value="Genomic_DNA"/>
</dbReference>
<dbReference type="InterPro" id="IPR002078">
    <property type="entry name" value="Sigma_54_int"/>
</dbReference>
<dbReference type="InterPro" id="IPR035965">
    <property type="entry name" value="PAS-like_dom_sf"/>
</dbReference>
<dbReference type="RefSeq" id="WP_157294949.1">
    <property type="nucleotide sequence ID" value="NZ_JBHTCT010000025.1"/>
</dbReference>
<dbReference type="InterPro" id="IPR025943">
    <property type="entry name" value="Sigma_54_int_dom_ATP-bd_2"/>
</dbReference>
<dbReference type="InterPro" id="IPR000014">
    <property type="entry name" value="PAS"/>
</dbReference>
<dbReference type="PROSITE" id="PS50112">
    <property type="entry name" value="PAS"/>
    <property type="match status" value="1"/>
</dbReference>
<evidence type="ECO:0000256" key="4">
    <source>
        <dbReference type="ARBA" id="ARBA00023125"/>
    </source>
</evidence>